<name>A0A9N9JP20_9GLOM</name>
<dbReference type="OrthoDB" id="2443848at2759"/>
<dbReference type="Proteomes" id="UP000789396">
    <property type="component" value="Unassembled WGS sequence"/>
</dbReference>
<dbReference type="EMBL" id="CAJVPZ010059673">
    <property type="protein sequence ID" value="CAG8789364.1"/>
    <property type="molecule type" value="Genomic_DNA"/>
</dbReference>
<dbReference type="AlphaFoldDB" id="A0A9N9JP20"/>
<gene>
    <name evidence="1" type="ORF">RFULGI_LOCUS16587</name>
</gene>
<comment type="caution">
    <text evidence="1">The sequence shown here is derived from an EMBL/GenBank/DDBJ whole genome shotgun (WGS) entry which is preliminary data.</text>
</comment>
<protein>
    <submittedName>
        <fullName evidence="1">1639_t:CDS:1</fullName>
    </submittedName>
</protein>
<organism evidence="1 2">
    <name type="scientific">Racocetra fulgida</name>
    <dbReference type="NCBI Taxonomy" id="60492"/>
    <lineage>
        <taxon>Eukaryota</taxon>
        <taxon>Fungi</taxon>
        <taxon>Fungi incertae sedis</taxon>
        <taxon>Mucoromycota</taxon>
        <taxon>Glomeromycotina</taxon>
        <taxon>Glomeromycetes</taxon>
        <taxon>Diversisporales</taxon>
        <taxon>Gigasporaceae</taxon>
        <taxon>Racocetra</taxon>
    </lineage>
</organism>
<evidence type="ECO:0000313" key="2">
    <source>
        <dbReference type="Proteomes" id="UP000789396"/>
    </source>
</evidence>
<accession>A0A9N9JP20</accession>
<sequence>DEDECDKSPPKIDKSAFCKAHSAIPDNTKMRLKSGRMVEDVLFDYVKDKDYEEHAHSYIVDYDNENIRSLFSEIEWKELIFDRLSVPSLSQEIASELTRYGTKSLGELREIVTAPYLQDGDVYDVQKHYNLEWIQMSIRALVNLYENMDSPLARSQYEDWFTVALFGTCIDISNRKNRNRPSNERKFMGRKIDGIVYVISRFLEIGAIETARSFLGEFDKKYLHEHFKLPKTLRDMFADHIRAVDYDDEKINKIQVFGILHLGLRIQFARLWRAGGSITIFRKDPQ</sequence>
<reference evidence="1" key="1">
    <citation type="submission" date="2021-06" db="EMBL/GenBank/DDBJ databases">
        <authorList>
            <person name="Kallberg Y."/>
            <person name="Tangrot J."/>
            <person name="Rosling A."/>
        </authorList>
    </citation>
    <scope>NUCLEOTIDE SEQUENCE</scope>
    <source>
        <strain evidence="1">IN212</strain>
    </source>
</reference>
<keyword evidence="2" id="KW-1185">Reference proteome</keyword>
<proteinExistence type="predicted"/>
<feature type="non-terminal residue" evidence="1">
    <location>
        <position position="1"/>
    </location>
</feature>
<evidence type="ECO:0000313" key="1">
    <source>
        <dbReference type="EMBL" id="CAG8789364.1"/>
    </source>
</evidence>
<feature type="non-terminal residue" evidence="1">
    <location>
        <position position="286"/>
    </location>
</feature>